<dbReference type="Proteomes" id="UP000601361">
    <property type="component" value="Unassembled WGS sequence"/>
</dbReference>
<evidence type="ECO:0000313" key="1">
    <source>
        <dbReference type="EMBL" id="GGG60214.1"/>
    </source>
</evidence>
<dbReference type="EMBL" id="BMGS01000015">
    <property type="protein sequence ID" value="GGG60214.1"/>
    <property type="molecule type" value="Genomic_DNA"/>
</dbReference>
<comment type="caution">
    <text evidence="1">The sequence shown here is derived from an EMBL/GenBank/DDBJ whole genome shotgun (WGS) entry which is preliminary data.</text>
</comment>
<evidence type="ECO:0000313" key="2">
    <source>
        <dbReference type="Proteomes" id="UP000601361"/>
    </source>
</evidence>
<accession>A0ABQ1X7W3</accession>
<proteinExistence type="predicted"/>
<gene>
    <name evidence="1" type="ORF">GCM10011378_40230</name>
</gene>
<organism evidence="1 2">
    <name type="scientific">Hymenobacter glacieicola</name>
    <dbReference type="NCBI Taxonomy" id="1562124"/>
    <lineage>
        <taxon>Bacteria</taxon>
        <taxon>Pseudomonadati</taxon>
        <taxon>Bacteroidota</taxon>
        <taxon>Cytophagia</taxon>
        <taxon>Cytophagales</taxon>
        <taxon>Hymenobacteraceae</taxon>
        <taxon>Hymenobacter</taxon>
    </lineage>
</organism>
<reference evidence="2" key="1">
    <citation type="journal article" date="2019" name="Int. J. Syst. Evol. Microbiol.">
        <title>The Global Catalogue of Microorganisms (GCM) 10K type strain sequencing project: providing services to taxonomists for standard genome sequencing and annotation.</title>
        <authorList>
            <consortium name="The Broad Institute Genomics Platform"/>
            <consortium name="The Broad Institute Genome Sequencing Center for Infectious Disease"/>
            <person name="Wu L."/>
            <person name="Ma J."/>
        </authorList>
    </citation>
    <scope>NUCLEOTIDE SEQUENCE [LARGE SCALE GENOMIC DNA]</scope>
    <source>
        <strain evidence="2">CGMCC 1.12990</strain>
    </source>
</reference>
<name>A0ABQ1X7W3_9BACT</name>
<keyword evidence="2" id="KW-1185">Reference proteome</keyword>
<protein>
    <submittedName>
        <fullName evidence="1">Uncharacterized protein</fullName>
    </submittedName>
</protein>
<sequence>MTVCVRKADRTLSLDVMPPGLDICIATRERTLTCIHRFLSAYADLSEDAVRDDVKVRPTGSPEGFVSGTLANTLAYGLAQADRAFTLYFRGQPPHYRPMLYFSPHGRLLLGLSVEACTPEGASNDAQAEYRLQRLKAEFHTEYGLIALELPPEEADAEFAPHLF</sequence>